<dbReference type="InterPro" id="IPR021833">
    <property type="entry name" value="DUF3425"/>
</dbReference>
<organism evidence="2 3">
    <name type="scientific">Pleurostoma richardsiae</name>
    <dbReference type="NCBI Taxonomy" id="41990"/>
    <lineage>
        <taxon>Eukaryota</taxon>
        <taxon>Fungi</taxon>
        <taxon>Dikarya</taxon>
        <taxon>Ascomycota</taxon>
        <taxon>Pezizomycotina</taxon>
        <taxon>Sordariomycetes</taxon>
        <taxon>Sordariomycetidae</taxon>
        <taxon>Calosphaeriales</taxon>
        <taxon>Pleurostomataceae</taxon>
        <taxon>Pleurostoma</taxon>
    </lineage>
</organism>
<feature type="region of interest" description="Disordered" evidence="1">
    <location>
        <begin position="1"/>
        <end position="43"/>
    </location>
</feature>
<evidence type="ECO:0000256" key="1">
    <source>
        <dbReference type="SAM" id="MobiDB-lite"/>
    </source>
</evidence>
<evidence type="ECO:0000313" key="3">
    <source>
        <dbReference type="Proteomes" id="UP001174694"/>
    </source>
</evidence>
<keyword evidence="3" id="KW-1185">Reference proteome</keyword>
<accession>A0AA38RF16</accession>
<feature type="compositionally biased region" description="Basic and acidic residues" evidence="1">
    <location>
        <begin position="21"/>
        <end position="32"/>
    </location>
</feature>
<evidence type="ECO:0008006" key="4">
    <source>
        <dbReference type="Google" id="ProtNLM"/>
    </source>
</evidence>
<name>A0AA38RF16_9PEZI</name>
<dbReference type="PANTHER" id="PTHR37012:SF2">
    <property type="entry name" value="BZIP DOMAIN-CONTAINING PROTEIN-RELATED"/>
    <property type="match status" value="1"/>
</dbReference>
<comment type="caution">
    <text evidence="2">The sequence shown here is derived from an EMBL/GenBank/DDBJ whole genome shotgun (WGS) entry which is preliminary data.</text>
</comment>
<dbReference type="EMBL" id="JANBVO010000016">
    <property type="protein sequence ID" value="KAJ9144527.1"/>
    <property type="molecule type" value="Genomic_DNA"/>
</dbReference>
<protein>
    <recommendedName>
        <fullName evidence="4">BZIP transcription factor</fullName>
    </recommendedName>
</protein>
<feature type="compositionally biased region" description="Polar residues" evidence="1">
    <location>
        <begin position="103"/>
        <end position="119"/>
    </location>
</feature>
<dbReference type="Proteomes" id="UP001174694">
    <property type="component" value="Unassembled WGS sequence"/>
</dbReference>
<feature type="region of interest" description="Disordered" evidence="1">
    <location>
        <begin position="99"/>
        <end position="144"/>
    </location>
</feature>
<sequence>MSQTSGPGSSSSWKKRLTPKQLEKKRQSDRLSQRRTRGQARRTMAELEERLRLLASGEHETLINRLLAENEMLRSKLNHYQSKMEAMYLCSKECLDESDNEESSAMGSGSWNVSSTQRLQDLPGGRAEVPGTSGPDAAADNEGQRNPMIAPTVTIGRPSMISEAAALARRSQSADKAANLEVNELLQSMIAWKMTHSSRTSFAFLIEQFELEKPPISLTVEVAEMIEQLIIMPDFYEKVILSISLGTKLPEASPTAHTQHRVEDPTVVEYERRAVLVCACARLWYWKSYFRSAVEFTAMFWAQYRYLIFLTFPTEENLNKLPTWLKPTQSQMAHEHPGFVDFLVWPHLREYLVATWHQYDPEKLIVQLVKNFEEEILSDLINTPLLQVIRLIK</sequence>
<reference evidence="2" key="1">
    <citation type="submission" date="2022-07" db="EMBL/GenBank/DDBJ databases">
        <title>Fungi with potential for degradation of polypropylene.</title>
        <authorList>
            <person name="Gostincar C."/>
        </authorList>
    </citation>
    <scope>NUCLEOTIDE SEQUENCE</scope>
    <source>
        <strain evidence="2">EXF-13308</strain>
    </source>
</reference>
<dbReference type="CDD" id="cd14686">
    <property type="entry name" value="bZIP"/>
    <property type="match status" value="1"/>
</dbReference>
<gene>
    <name evidence="2" type="ORF">NKR23_g5885</name>
</gene>
<feature type="compositionally biased region" description="Low complexity" evidence="1">
    <location>
        <begin position="1"/>
        <end position="12"/>
    </location>
</feature>
<dbReference type="PANTHER" id="PTHR37012">
    <property type="entry name" value="B-ZIP TRANSCRIPTION FACTOR (EUROFUNG)-RELATED"/>
    <property type="match status" value="1"/>
</dbReference>
<dbReference type="Pfam" id="PF11905">
    <property type="entry name" value="DUF3425"/>
    <property type="match status" value="1"/>
</dbReference>
<proteinExistence type="predicted"/>
<evidence type="ECO:0000313" key="2">
    <source>
        <dbReference type="EMBL" id="KAJ9144527.1"/>
    </source>
</evidence>
<dbReference type="AlphaFoldDB" id="A0AA38RF16"/>